<keyword evidence="4 6" id="KW-0067">ATP-binding</keyword>
<evidence type="ECO:0000313" key="7">
    <source>
        <dbReference type="Proteomes" id="UP000540787"/>
    </source>
</evidence>
<dbReference type="SMART" id="SM00382">
    <property type="entry name" value="AAA"/>
    <property type="match status" value="1"/>
</dbReference>
<dbReference type="SUPFAM" id="SSF52540">
    <property type="entry name" value="P-loop containing nucleoside triphosphate hydrolases"/>
    <property type="match status" value="1"/>
</dbReference>
<dbReference type="PROSITE" id="PS00211">
    <property type="entry name" value="ABC_TRANSPORTER_1"/>
    <property type="match status" value="1"/>
</dbReference>
<protein>
    <submittedName>
        <fullName evidence="6">ABC-2 type transport system ATP-binding protein</fullName>
    </submittedName>
</protein>
<organism evidence="6 7">
    <name type="scientific">Massilia aurea</name>
    <dbReference type="NCBI Taxonomy" id="373040"/>
    <lineage>
        <taxon>Bacteria</taxon>
        <taxon>Pseudomonadati</taxon>
        <taxon>Pseudomonadota</taxon>
        <taxon>Betaproteobacteria</taxon>
        <taxon>Burkholderiales</taxon>
        <taxon>Oxalobacteraceae</taxon>
        <taxon>Telluria group</taxon>
        <taxon>Massilia</taxon>
    </lineage>
</organism>
<sequence length="251" mass="26712">MTTPAMEATGVTVAYGATTVLRDLNLRVARGEIYALLGGNGAGKSTTLNAFLGFLAPQTGSVRVCGIDVAADPLAARGQLAYVPENVALYEHLSARENIDYFLRLAGSDRTGATMDATIDDALRAVRLDPAAWTRRLGGYSKGMRQKVAIALAVARQVPLLLLDEPTTGLDPQATSEFNTLLQDLRARGSAIFMVTHDLLGAAEVADRIGFLERGHISHEVAASGAEHYDVRDLYRRYAGATNAAARPEAA</sequence>
<dbReference type="GO" id="GO:0016887">
    <property type="term" value="F:ATP hydrolysis activity"/>
    <property type="evidence" value="ECO:0007669"/>
    <property type="project" value="InterPro"/>
</dbReference>
<keyword evidence="3" id="KW-0547">Nucleotide-binding</keyword>
<gene>
    <name evidence="6" type="ORF">HD842_000489</name>
</gene>
<dbReference type="GO" id="GO:0005524">
    <property type="term" value="F:ATP binding"/>
    <property type="evidence" value="ECO:0007669"/>
    <property type="project" value="UniProtKB-KW"/>
</dbReference>
<feature type="domain" description="ABC transporter" evidence="5">
    <location>
        <begin position="6"/>
        <end position="239"/>
    </location>
</feature>
<evidence type="ECO:0000256" key="3">
    <source>
        <dbReference type="ARBA" id="ARBA00022741"/>
    </source>
</evidence>
<dbReference type="InterPro" id="IPR017871">
    <property type="entry name" value="ABC_transporter-like_CS"/>
</dbReference>
<evidence type="ECO:0000256" key="2">
    <source>
        <dbReference type="ARBA" id="ARBA00022475"/>
    </source>
</evidence>
<dbReference type="PANTHER" id="PTHR42939:SF1">
    <property type="entry name" value="ABC TRANSPORTER ATP-BINDING PROTEIN ALBC-RELATED"/>
    <property type="match status" value="1"/>
</dbReference>
<dbReference type="PROSITE" id="PS50893">
    <property type="entry name" value="ABC_TRANSPORTER_2"/>
    <property type="match status" value="1"/>
</dbReference>
<name>A0A7W9WX38_9BURK</name>
<comment type="caution">
    <text evidence="6">The sequence shown here is derived from an EMBL/GenBank/DDBJ whole genome shotgun (WGS) entry which is preliminary data.</text>
</comment>
<reference evidence="6 7" key="1">
    <citation type="submission" date="2020-08" db="EMBL/GenBank/DDBJ databases">
        <title>The Agave Microbiome: Exploring the role of microbial communities in plant adaptations to desert environments.</title>
        <authorList>
            <person name="Partida-Martinez L.P."/>
        </authorList>
    </citation>
    <scope>NUCLEOTIDE SEQUENCE [LARGE SCALE GENOMIC DNA]</scope>
    <source>
        <strain evidence="6 7">AT3.2</strain>
    </source>
</reference>
<evidence type="ECO:0000256" key="4">
    <source>
        <dbReference type="ARBA" id="ARBA00022840"/>
    </source>
</evidence>
<evidence type="ECO:0000313" key="6">
    <source>
        <dbReference type="EMBL" id="MBB6132378.1"/>
    </source>
</evidence>
<dbReference type="PANTHER" id="PTHR42939">
    <property type="entry name" value="ABC TRANSPORTER ATP-BINDING PROTEIN ALBC-RELATED"/>
    <property type="match status" value="1"/>
</dbReference>
<dbReference type="InterPro" id="IPR003593">
    <property type="entry name" value="AAA+_ATPase"/>
</dbReference>
<accession>A0A7W9WX38</accession>
<dbReference type="Gene3D" id="3.40.50.300">
    <property type="entry name" value="P-loop containing nucleotide triphosphate hydrolases"/>
    <property type="match status" value="1"/>
</dbReference>
<keyword evidence="2" id="KW-0472">Membrane</keyword>
<keyword evidence="1" id="KW-0813">Transport</keyword>
<dbReference type="InterPro" id="IPR003439">
    <property type="entry name" value="ABC_transporter-like_ATP-bd"/>
</dbReference>
<evidence type="ECO:0000259" key="5">
    <source>
        <dbReference type="PROSITE" id="PS50893"/>
    </source>
</evidence>
<evidence type="ECO:0000256" key="1">
    <source>
        <dbReference type="ARBA" id="ARBA00022448"/>
    </source>
</evidence>
<proteinExistence type="predicted"/>
<keyword evidence="2" id="KW-1003">Cell membrane</keyword>
<dbReference type="EMBL" id="JACHBX010000001">
    <property type="protein sequence ID" value="MBB6132378.1"/>
    <property type="molecule type" value="Genomic_DNA"/>
</dbReference>
<dbReference type="AlphaFoldDB" id="A0A7W9WX38"/>
<keyword evidence="7" id="KW-1185">Reference proteome</keyword>
<dbReference type="InterPro" id="IPR051782">
    <property type="entry name" value="ABC_Transporter_VariousFunc"/>
</dbReference>
<dbReference type="Proteomes" id="UP000540787">
    <property type="component" value="Unassembled WGS sequence"/>
</dbReference>
<dbReference type="InterPro" id="IPR027417">
    <property type="entry name" value="P-loop_NTPase"/>
</dbReference>
<dbReference type="CDD" id="cd03230">
    <property type="entry name" value="ABC_DR_subfamily_A"/>
    <property type="match status" value="1"/>
</dbReference>
<dbReference type="Pfam" id="PF00005">
    <property type="entry name" value="ABC_tran"/>
    <property type="match status" value="1"/>
</dbReference>